<evidence type="ECO:0000256" key="1">
    <source>
        <dbReference type="ARBA" id="ARBA00022737"/>
    </source>
</evidence>
<dbReference type="InterPro" id="IPR011050">
    <property type="entry name" value="Pectin_lyase_fold/virulence"/>
</dbReference>
<sequence length="910" mass="94837">MCSWSRDQRRPPGKFTRTPPDRSPTVGFVERGSELDGGGGHVASRSVQRQPDVLLVGEGGFADVAAALRSARPGDVIELAPGEYDGEVVVDVPVELRPKNERGTVTLSSGTGNTLMLLADATVRDLTVVGCAWGAAAVEVSGPVAPRILDCEVRAPGHTGIRVRSGARPEVSSCRIGPALHGLRIESAAGEYRRCEFADTALESVIATAGAEPRVVDSRFVRQGGHAAVAVDRGTVLSLHSNDFEGGPVASVRASDGGRIVITDATFHDGGGPALEVDDDGVLHANRIRIAGIGSEGVLVSGGEGRFTACRFTGTHGPAVWMTGGRARFEDCEAIDADHAGFLVVDGAAEFVRCVAHNNAGQGFSLLSEVTLTECSSFGNGQPDDVGQRPVQPAALSRTGTAVRRVGRDGYRTIGAAIDDADAGDVIEIEAGEYEEGLVLDKPVELRAAGKPGSVRLTYDYDEVLSLCADVTVRGISLSGSTWVANDVAAVFERCEFSGDGVSAGNGSSVTLRECHVRTVVIVSGALTMVGCSVTEAGVKVMHEECVVDLRDCVFDGATYTAIDIARGRVVITDVTVKRAQNGLQLYNGTVVASGLTIADSIDLGIDMHGGTGSFTSCVITGAGSEGVLVFSGEATFEQCQAVGGGSAGFQVVLGTVWLTRCLAKDNRGKGFDLHEKARVTTTECDSTGNGILDGIHATAQNPGRLVRVGNVAELKQAVEKAIAGDVIEIAPGNYRRIDGLRIRRAVEVRAAEGPGTVQLAVSRPVVVSAAATLRGIRIRGNFIPGLIVRTAGGTALIERCEIITNDGATVEIADSASPTFRDCEIKAGKRGVVLRAAGGRYERCRFVGGPEPVVVVSSTGAVFLDCEIRQGRNDGTRVEVDGAQLDVGSDRLLSGSVHHGESATVRLVE</sequence>
<gene>
    <name evidence="4" type="ORF">FXN61_14620</name>
</gene>
<protein>
    <recommendedName>
        <fullName evidence="3">Right handed beta helix domain-containing protein</fullName>
    </recommendedName>
</protein>
<dbReference type="InterPro" id="IPR006626">
    <property type="entry name" value="PbH1"/>
</dbReference>
<proteinExistence type="predicted"/>
<dbReference type="PANTHER" id="PTHR22990">
    <property type="entry name" value="F-BOX ONLY PROTEIN"/>
    <property type="match status" value="1"/>
</dbReference>
<dbReference type="SUPFAM" id="SSF51126">
    <property type="entry name" value="Pectin lyase-like"/>
    <property type="match status" value="3"/>
</dbReference>
<evidence type="ECO:0000313" key="4">
    <source>
        <dbReference type="EMBL" id="NKE57996.1"/>
    </source>
</evidence>
<comment type="caution">
    <text evidence="4">The sequence shown here is derived from an EMBL/GenBank/DDBJ whole genome shotgun (WGS) entry which is preliminary data.</text>
</comment>
<keyword evidence="5" id="KW-1185">Reference proteome</keyword>
<dbReference type="PANTHER" id="PTHR22990:SF15">
    <property type="entry name" value="F-BOX ONLY PROTEIN 10"/>
    <property type="match status" value="1"/>
</dbReference>
<evidence type="ECO:0000259" key="3">
    <source>
        <dbReference type="Pfam" id="PF13229"/>
    </source>
</evidence>
<feature type="domain" description="Right handed beta helix" evidence="3">
    <location>
        <begin position="256"/>
        <end position="381"/>
    </location>
</feature>
<dbReference type="Gene3D" id="2.160.20.10">
    <property type="entry name" value="Single-stranded right-handed beta-helix, Pectin lyase-like"/>
    <property type="match status" value="5"/>
</dbReference>
<evidence type="ECO:0000256" key="2">
    <source>
        <dbReference type="SAM" id="MobiDB-lite"/>
    </source>
</evidence>
<dbReference type="InterPro" id="IPR039448">
    <property type="entry name" value="Beta_helix"/>
</dbReference>
<name>A0ABX1FGB2_9PSEU</name>
<feature type="region of interest" description="Disordered" evidence="2">
    <location>
        <begin position="1"/>
        <end position="26"/>
    </location>
</feature>
<feature type="compositionally biased region" description="Basic and acidic residues" evidence="2">
    <location>
        <begin position="1"/>
        <end position="10"/>
    </location>
</feature>
<dbReference type="EMBL" id="VSRL01000043">
    <property type="protein sequence ID" value="NKE57996.1"/>
    <property type="molecule type" value="Genomic_DNA"/>
</dbReference>
<reference evidence="4 5" key="1">
    <citation type="submission" date="2019-08" db="EMBL/GenBank/DDBJ databases">
        <title>Lentzea from Indian Himalayas.</title>
        <authorList>
            <person name="Mandal S."/>
            <person name="Mallick Gupta A."/>
            <person name="Maiti P.K."/>
            <person name="Sarkar J."/>
            <person name="Mandal S."/>
        </authorList>
    </citation>
    <scope>NUCLEOTIDE SEQUENCE [LARGE SCALE GENOMIC DNA]</scope>
    <source>
        <strain evidence="4 5">PSKA42</strain>
    </source>
</reference>
<keyword evidence="1" id="KW-0677">Repeat</keyword>
<evidence type="ECO:0000313" key="5">
    <source>
        <dbReference type="Proteomes" id="UP001515943"/>
    </source>
</evidence>
<dbReference type="InterPro" id="IPR012334">
    <property type="entry name" value="Pectin_lyas_fold"/>
</dbReference>
<accession>A0ABX1FGB2</accession>
<feature type="domain" description="Right handed beta helix" evidence="3">
    <location>
        <begin position="568"/>
        <end position="701"/>
    </location>
</feature>
<dbReference type="InterPro" id="IPR051550">
    <property type="entry name" value="SCF-Subunits/Alg-Epimerases"/>
</dbReference>
<dbReference type="SMART" id="SM00710">
    <property type="entry name" value="PbH1"/>
    <property type="match status" value="12"/>
</dbReference>
<dbReference type="Pfam" id="PF13229">
    <property type="entry name" value="Beta_helix"/>
    <property type="match status" value="3"/>
</dbReference>
<dbReference type="Proteomes" id="UP001515943">
    <property type="component" value="Unassembled WGS sequence"/>
</dbReference>
<organism evidence="4 5">
    <name type="scientific">Lentzea indica</name>
    <dbReference type="NCBI Taxonomy" id="2604800"/>
    <lineage>
        <taxon>Bacteria</taxon>
        <taxon>Bacillati</taxon>
        <taxon>Actinomycetota</taxon>
        <taxon>Actinomycetes</taxon>
        <taxon>Pseudonocardiales</taxon>
        <taxon>Pseudonocardiaceae</taxon>
        <taxon>Lentzea</taxon>
    </lineage>
</organism>
<feature type="domain" description="Right handed beta helix" evidence="3">
    <location>
        <begin position="771"/>
        <end position="882"/>
    </location>
</feature>